<sequence length="399" mass="44693">MSRFLYRAKNDKGEIVSGTVQAKNEFEADKILQQNMLYAVDIMPEREIALPAFFRSKITLKDRALFARQLATMISAGLPLTKSLSILARQARTDRLREVYYKIYRDLEEGYSFSTSLAKHPEAFDRVFVSVAKSGESSGNLDTVLEQLAKRLESSQDFSLKIKGALYYPIFVLVALVGIATYMLIAIIPKLEGVFTQAGVTLPWTTRALIAISGFVTHEWWLLIIIIAIVIAAVRFWLVSDAGSRTYDDAQLRIPILKDLSQGLYMSRFARIMEMLIKSGVPILDSLKIVSDTMNNIIYEETIREIVIEVERGVPLSTPLQRSDVFPNIIGQMVAVGEQTGKLDQVLDKVATYYEEETSEHIKSLSTLVEPIILIVVGAGVAFIIFAILVPIYNIAQVQ</sequence>
<name>A0A1F5E6Z9_9BACT</name>
<protein>
    <recommendedName>
        <fullName evidence="9">Type II secretion system protein GspF domain-containing protein</fullName>
    </recommendedName>
</protein>
<dbReference type="Proteomes" id="UP000178583">
    <property type="component" value="Unassembled WGS sequence"/>
</dbReference>
<dbReference type="GO" id="GO:0005886">
    <property type="term" value="C:plasma membrane"/>
    <property type="evidence" value="ECO:0007669"/>
    <property type="project" value="UniProtKB-SubCell"/>
</dbReference>
<dbReference type="InterPro" id="IPR042094">
    <property type="entry name" value="T2SS_GspF_sf"/>
</dbReference>
<dbReference type="PANTHER" id="PTHR30012">
    <property type="entry name" value="GENERAL SECRETION PATHWAY PROTEIN"/>
    <property type="match status" value="1"/>
</dbReference>
<dbReference type="PRINTS" id="PR00812">
    <property type="entry name" value="BCTERIALGSPF"/>
</dbReference>
<gene>
    <name evidence="10" type="ORF">A2215_01690</name>
</gene>
<feature type="transmembrane region" description="Helical" evidence="8">
    <location>
        <begin position="372"/>
        <end position="396"/>
    </location>
</feature>
<feature type="domain" description="Type II secretion system protein GspF" evidence="9">
    <location>
        <begin position="269"/>
        <end position="391"/>
    </location>
</feature>
<dbReference type="GO" id="GO:0015628">
    <property type="term" value="P:protein secretion by the type II secretion system"/>
    <property type="evidence" value="ECO:0007669"/>
    <property type="project" value="TreeGrafter"/>
</dbReference>
<dbReference type="PANTHER" id="PTHR30012:SF0">
    <property type="entry name" value="TYPE II SECRETION SYSTEM PROTEIN F-RELATED"/>
    <property type="match status" value="1"/>
</dbReference>
<evidence type="ECO:0000256" key="5">
    <source>
        <dbReference type="ARBA" id="ARBA00022692"/>
    </source>
</evidence>
<feature type="transmembrane region" description="Helical" evidence="8">
    <location>
        <begin position="165"/>
        <end position="188"/>
    </location>
</feature>
<keyword evidence="7 8" id="KW-0472">Membrane</keyword>
<evidence type="ECO:0000256" key="3">
    <source>
        <dbReference type="ARBA" id="ARBA00022475"/>
    </source>
</evidence>
<dbReference type="STRING" id="1797472.A2215_01690"/>
<evidence type="ECO:0000256" key="7">
    <source>
        <dbReference type="ARBA" id="ARBA00023136"/>
    </source>
</evidence>
<accession>A0A1F5E6Z9</accession>
<dbReference type="Gene3D" id="1.20.81.30">
    <property type="entry name" value="Type II secretion system (T2SS), domain F"/>
    <property type="match status" value="2"/>
</dbReference>
<dbReference type="InterPro" id="IPR018076">
    <property type="entry name" value="T2SS_GspF_dom"/>
</dbReference>
<keyword evidence="3" id="KW-1003">Cell membrane</keyword>
<organism evidence="10 11">
    <name type="scientific">Candidatus Berkelbacteria bacterium RIFOXYA2_FULL_43_10</name>
    <dbReference type="NCBI Taxonomy" id="1797472"/>
    <lineage>
        <taxon>Bacteria</taxon>
        <taxon>Candidatus Berkelbacteria</taxon>
    </lineage>
</organism>
<feature type="transmembrane region" description="Helical" evidence="8">
    <location>
        <begin position="220"/>
        <end position="238"/>
    </location>
</feature>
<dbReference type="Pfam" id="PF00482">
    <property type="entry name" value="T2SSF"/>
    <property type="match status" value="2"/>
</dbReference>
<evidence type="ECO:0000313" key="10">
    <source>
        <dbReference type="EMBL" id="OGD63153.1"/>
    </source>
</evidence>
<dbReference type="EMBL" id="MEZY01000038">
    <property type="protein sequence ID" value="OGD63153.1"/>
    <property type="molecule type" value="Genomic_DNA"/>
</dbReference>
<keyword evidence="5 8" id="KW-0812">Transmembrane</keyword>
<dbReference type="AlphaFoldDB" id="A0A1F5E6Z9"/>
<comment type="similarity">
    <text evidence="2">Belongs to the GSP F family.</text>
</comment>
<dbReference type="InterPro" id="IPR003004">
    <property type="entry name" value="GspF/PilC"/>
</dbReference>
<dbReference type="FunFam" id="1.20.81.30:FF:000001">
    <property type="entry name" value="Type II secretion system protein F"/>
    <property type="match status" value="2"/>
</dbReference>
<keyword evidence="4" id="KW-0997">Cell inner membrane</keyword>
<reference evidence="10 11" key="1">
    <citation type="journal article" date="2016" name="Nat. Commun.">
        <title>Thousands of microbial genomes shed light on interconnected biogeochemical processes in an aquifer system.</title>
        <authorList>
            <person name="Anantharaman K."/>
            <person name="Brown C.T."/>
            <person name="Hug L.A."/>
            <person name="Sharon I."/>
            <person name="Castelle C.J."/>
            <person name="Probst A.J."/>
            <person name="Thomas B.C."/>
            <person name="Singh A."/>
            <person name="Wilkins M.J."/>
            <person name="Karaoz U."/>
            <person name="Brodie E.L."/>
            <person name="Williams K.H."/>
            <person name="Hubbard S.S."/>
            <person name="Banfield J.F."/>
        </authorList>
    </citation>
    <scope>NUCLEOTIDE SEQUENCE [LARGE SCALE GENOMIC DNA]</scope>
</reference>
<evidence type="ECO:0000313" key="11">
    <source>
        <dbReference type="Proteomes" id="UP000178583"/>
    </source>
</evidence>
<comment type="subcellular location">
    <subcellularLocation>
        <location evidence="1">Cell inner membrane</location>
        <topology evidence="1">Multi-pass membrane protein</topology>
    </subcellularLocation>
</comment>
<proteinExistence type="inferred from homology"/>
<keyword evidence="6 8" id="KW-1133">Transmembrane helix</keyword>
<evidence type="ECO:0000256" key="8">
    <source>
        <dbReference type="SAM" id="Phobius"/>
    </source>
</evidence>
<evidence type="ECO:0000256" key="4">
    <source>
        <dbReference type="ARBA" id="ARBA00022519"/>
    </source>
</evidence>
<evidence type="ECO:0000256" key="6">
    <source>
        <dbReference type="ARBA" id="ARBA00022989"/>
    </source>
</evidence>
<feature type="domain" description="Type II secretion system protein GspF" evidence="9">
    <location>
        <begin position="66"/>
        <end position="189"/>
    </location>
</feature>
<evidence type="ECO:0000256" key="2">
    <source>
        <dbReference type="ARBA" id="ARBA00005745"/>
    </source>
</evidence>
<comment type="caution">
    <text evidence="10">The sequence shown here is derived from an EMBL/GenBank/DDBJ whole genome shotgun (WGS) entry which is preliminary data.</text>
</comment>
<evidence type="ECO:0000256" key="1">
    <source>
        <dbReference type="ARBA" id="ARBA00004429"/>
    </source>
</evidence>
<evidence type="ECO:0000259" key="9">
    <source>
        <dbReference type="Pfam" id="PF00482"/>
    </source>
</evidence>